<dbReference type="EMBL" id="JAGIOA010000001">
    <property type="protein sequence ID" value="MBP2378146.1"/>
    <property type="molecule type" value="Genomic_DNA"/>
</dbReference>
<reference evidence="2 3" key="1">
    <citation type="submission" date="2021-03" db="EMBL/GenBank/DDBJ databases">
        <title>Sequencing the genomes of 1000 actinobacteria strains.</title>
        <authorList>
            <person name="Klenk H.-P."/>
        </authorList>
    </citation>
    <scope>NUCLEOTIDE SEQUENCE [LARGE SCALE GENOMIC DNA]</scope>
    <source>
        <strain evidence="2 3">DSM 13468</strain>
    </source>
</reference>
<keyword evidence="3" id="KW-1185">Reference proteome</keyword>
<evidence type="ECO:0000256" key="1">
    <source>
        <dbReference type="SAM" id="MobiDB-lite"/>
    </source>
</evidence>
<comment type="caution">
    <text evidence="2">The sequence shown here is derived from an EMBL/GenBank/DDBJ whole genome shotgun (WGS) entry which is preliminary data.</text>
</comment>
<name>A0ABS4WQ05_9MICO</name>
<evidence type="ECO:0000313" key="2">
    <source>
        <dbReference type="EMBL" id="MBP2378146.1"/>
    </source>
</evidence>
<protein>
    <recommendedName>
        <fullName evidence="4">Secreted protein</fullName>
    </recommendedName>
</protein>
<accession>A0ABS4WQ05</accession>
<gene>
    <name evidence="2" type="ORF">JOF42_001641</name>
</gene>
<evidence type="ECO:0000313" key="3">
    <source>
        <dbReference type="Proteomes" id="UP000703720"/>
    </source>
</evidence>
<organism evidence="2 3">
    <name type="scientific">Microbacterium phyllosphaerae</name>
    <dbReference type="NCBI Taxonomy" id="124798"/>
    <lineage>
        <taxon>Bacteria</taxon>
        <taxon>Bacillati</taxon>
        <taxon>Actinomycetota</taxon>
        <taxon>Actinomycetes</taxon>
        <taxon>Micrococcales</taxon>
        <taxon>Microbacteriaceae</taxon>
        <taxon>Microbacterium</taxon>
    </lineage>
</organism>
<proteinExistence type="predicted"/>
<evidence type="ECO:0008006" key="4">
    <source>
        <dbReference type="Google" id="ProtNLM"/>
    </source>
</evidence>
<feature type="region of interest" description="Disordered" evidence="1">
    <location>
        <begin position="33"/>
        <end position="57"/>
    </location>
</feature>
<sequence>MNRRLGWSIAVTAAILVVLAVATWLWLSASATAPTETDPRPDATQSPTPLATTEVRDRAQQQLDEHLEDCTVDADAVPEGCGIRIPWGTEFAAVDGIRFRIDRLPVLEITDDGFVADGGILIATVSGTGQDGAARTETYRTESWSLRGDVTVDGTEVDVDVW</sequence>
<dbReference type="Proteomes" id="UP000703720">
    <property type="component" value="Unassembled WGS sequence"/>
</dbReference>
<dbReference type="RefSeq" id="WP_210097416.1">
    <property type="nucleotide sequence ID" value="NZ_BAAAIO010000001.1"/>
</dbReference>